<comment type="caution">
    <text evidence="1">The sequence shown here is derived from an EMBL/GenBank/DDBJ whole genome shotgun (WGS) entry which is preliminary data.</text>
</comment>
<evidence type="ECO:0000313" key="1">
    <source>
        <dbReference type="EMBL" id="RXG32064.1"/>
    </source>
</evidence>
<organism evidence="1 2">
    <name type="scientific">Leeuwenhoekiella marinoflava</name>
    <dbReference type="NCBI Taxonomy" id="988"/>
    <lineage>
        <taxon>Bacteria</taxon>
        <taxon>Pseudomonadati</taxon>
        <taxon>Bacteroidota</taxon>
        <taxon>Flavobacteriia</taxon>
        <taxon>Flavobacteriales</taxon>
        <taxon>Flavobacteriaceae</taxon>
        <taxon>Leeuwenhoekiella</taxon>
    </lineage>
</organism>
<gene>
    <name evidence="1" type="ORF">DSL99_1369</name>
</gene>
<dbReference type="Proteomes" id="UP000290608">
    <property type="component" value="Unassembled WGS sequence"/>
</dbReference>
<reference evidence="1 2" key="1">
    <citation type="submission" date="2018-07" db="EMBL/GenBank/DDBJ databases">
        <title>Leeuwenhoekiella genomics.</title>
        <authorList>
            <person name="Tahon G."/>
            <person name="Willems A."/>
        </authorList>
    </citation>
    <scope>NUCLEOTIDE SEQUENCE [LARGE SCALE GENOMIC DNA]</scope>
    <source>
        <strain evidence="1 2">LMG 1345</strain>
    </source>
</reference>
<dbReference type="STRING" id="1122159.SAMN02745246_01424"/>
<protein>
    <submittedName>
        <fullName evidence="1">Uncharacterized protein</fullName>
    </submittedName>
</protein>
<dbReference type="EMBL" id="QOVL01000005">
    <property type="protein sequence ID" value="RXG32064.1"/>
    <property type="molecule type" value="Genomic_DNA"/>
</dbReference>
<sequence>MNIFEKRAVSEDGLEKRFIAKVLQEEAKEITAEQDKIFSRFNNSDWKNNRSFEVKGTTLEEKHLPKHRFVDMKTLETRAGKIKKRNYPVHNKIMYGHANNIVRGISFGFTEQVKAEMKKQDGQVL</sequence>
<proteinExistence type="predicted"/>
<dbReference type="RefSeq" id="WP_073098537.1">
    <property type="nucleotide sequence ID" value="NZ_QOVL01000005.1"/>
</dbReference>
<accession>A0A4Q0PNQ7</accession>
<dbReference type="AlphaFoldDB" id="A0A4Q0PNQ7"/>
<name>A0A4Q0PNQ7_9FLAO</name>
<evidence type="ECO:0000313" key="2">
    <source>
        <dbReference type="Proteomes" id="UP000290608"/>
    </source>
</evidence>